<feature type="coiled-coil region" evidence="8">
    <location>
        <begin position="37"/>
        <end position="66"/>
    </location>
</feature>
<evidence type="ECO:0000256" key="3">
    <source>
        <dbReference type="ARBA" id="ARBA00023015"/>
    </source>
</evidence>
<keyword evidence="3" id="KW-0805">Transcription regulation</keyword>
<accession>A0A0L7LPP8</accession>
<comment type="subcellular location">
    <subcellularLocation>
        <location evidence="1">Nucleus</location>
    </subcellularLocation>
</comment>
<protein>
    <submittedName>
        <fullName evidence="11">Nuclear factor 1</fullName>
    </submittedName>
</protein>
<dbReference type="InterPro" id="IPR019548">
    <property type="entry name" value="CTF/NFI_DNA-bd_N"/>
</dbReference>
<comment type="caution">
    <text evidence="11">The sequence shown here is derived from an EMBL/GenBank/DDBJ whole genome shotgun (WGS) entry which is preliminary data.</text>
</comment>
<dbReference type="SMART" id="SM00523">
    <property type="entry name" value="DWA"/>
    <property type="match status" value="1"/>
</dbReference>
<feature type="region of interest" description="Disordered" evidence="9">
    <location>
        <begin position="168"/>
        <end position="190"/>
    </location>
</feature>
<evidence type="ECO:0000259" key="10">
    <source>
        <dbReference type="PROSITE" id="PS51080"/>
    </source>
</evidence>
<dbReference type="AlphaFoldDB" id="A0A0L7LPP8"/>
<dbReference type="Proteomes" id="UP000037510">
    <property type="component" value="Unassembled WGS sequence"/>
</dbReference>
<dbReference type="GO" id="GO:0005634">
    <property type="term" value="C:nucleus"/>
    <property type="evidence" value="ECO:0007669"/>
    <property type="project" value="UniProtKB-SubCell"/>
</dbReference>
<dbReference type="PROSITE" id="PS51080">
    <property type="entry name" value="CTF_NFI_2"/>
    <property type="match status" value="1"/>
</dbReference>
<keyword evidence="2" id="KW-0235">DNA replication</keyword>
<keyword evidence="4" id="KW-0238">DNA-binding</keyword>
<dbReference type="GO" id="GO:0000978">
    <property type="term" value="F:RNA polymerase II cis-regulatory region sequence-specific DNA binding"/>
    <property type="evidence" value="ECO:0007669"/>
    <property type="project" value="TreeGrafter"/>
</dbReference>
<dbReference type="InterPro" id="IPR003619">
    <property type="entry name" value="MAD_homology1_Dwarfin-type"/>
</dbReference>
<evidence type="ECO:0000256" key="2">
    <source>
        <dbReference type="ARBA" id="ARBA00022705"/>
    </source>
</evidence>
<keyword evidence="6" id="KW-0804">Transcription</keyword>
<dbReference type="GO" id="GO:0045893">
    <property type="term" value="P:positive regulation of DNA-templated transcription"/>
    <property type="evidence" value="ECO:0007669"/>
    <property type="project" value="UniProtKB-ARBA"/>
</dbReference>
<keyword evidence="7" id="KW-0539">Nucleus</keyword>
<evidence type="ECO:0000313" key="12">
    <source>
        <dbReference type="Proteomes" id="UP000037510"/>
    </source>
</evidence>
<feature type="region of interest" description="Disordered" evidence="9">
    <location>
        <begin position="302"/>
        <end position="326"/>
    </location>
</feature>
<dbReference type="Pfam" id="PF10524">
    <property type="entry name" value="NfI_DNAbd_pre-N"/>
    <property type="match status" value="1"/>
</dbReference>
<proteinExistence type="predicted"/>
<name>A0A0L7LPP8_OPEBR</name>
<dbReference type="STRING" id="104452.A0A0L7LPP8"/>
<evidence type="ECO:0000256" key="6">
    <source>
        <dbReference type="ARBA" id="ARBA00023163"/>
    </source>
</evidence>
<evidence type="ECO:0000313" key="11">
    <source>
        <dbReference type="EMBL" id="KOB77498.1"/>
    </source>
</evidence>
<feature type="compositionally biased region" description="Basic and acidic residues" evidence="9">
    <location>
        <begin position="448"/>
        <end position="458"/>
    </location>
</feature>
<evidence type="ECO:0000256" key="4">
    <source>
        <dbReference type="ARBA" id="ARBA00023125"/>
    </source>
</evidence>
<evidence type="ECO:0000256" key="5">
    <source>
        <dbReference type="ARBA" id="ARBA00023159"/>
    </source>
</evidence>
<feature type="compositionally biased region" description="Polar residues" evidence="9">
    <location>
        <begin position="423"/>
        <end position="438"/>
    </location>
</feature>
<gene>
    <name evidence="11" type="ORF">OBRU01_03937</name>
</gene>
<evidence type="ECO:0000256" key="1">
    <source>
        <dbReference type="ARBA" id="ARBA00004123"/>
    </source>
</evidence>
<dbReference type="PANTHER" id="PTHR11492:SF8">
    <property type="entry name" value="NUCLEAR FACTOR I, ISOFORM B"/>
    <property type="match status" value="1"/>
</dbReference>
<reference evidence="11 12" key="1">
    <citation type="journal article" date="2015" name="Genome Biol. Evol.">
        <title>The genome of winter moth (Operophtera brumata) provides a genomic perspective on sexual dimorphism and phenology.</title>
        <authorList>
            <person name="Derks M.F."/>
            <person name="Smit S."/>
            <person name="Salis L."/>
            <person name="Schijlen E."/>
            <person name="Bossers A."/>
            <person name="Mateman C."/>
            <person name="Pijl A.S."/>
            <person name="de Ridder D."/>
            <person name="Groenen M.A."/>
            <person name="Visser M.E."/>
            <person name="Megens H.J."/>
        </authorList>
    </citation>
    <scope>NUCLEOTIDE SEQUENCE [LARGE SCALE GENOMIC DNA]</scope>
    <source>
        <strain evidence="11">WM2013NL</strain>
        <tissue evidence="11">Head and thorax</tissue>
    </source>
</reference>
<feature type="compositionally biased region" description="Polar residues" evidence="9">
    <location>
        <begin position="306"/>
        <end position="320"/>
    </location>
</feature>
<evidence type="ECO:0000256" key="9">
    <source>
        <dbReference type="SAM" id="MobiDB-lite"/>
    </source>
</evidence>
<dbReference type="EMBL" id="JTDY01000369">
    <property type="protein sequence ID" value="KOB77498.1"/>
    <property type="molecule type" value="Genomic_DNA"/>
</dbReference>
<feature type="domain" description="CTF/NF-I" evidence="10">
    <location>
        <begin position="1"/>
        <end position="166"/>
    </location>
</feature>
<keyword evidence="5" id="KW-0010">Activator</keyword>
<keyword evidence="12" id="KW-1185">Reference proteome</keyword>
<dbReference type="GO" id="GO:0000981">
    <property type="term" value="F:DNA-binding transcription factor activity, RNA polymerase II-specific"/>
    <property type="evidence" value="ECO:0007669"/>
    <property type="project" value="TreeGrafter"/>
</dbReference>
<sequence length="458" mass="49723">MKRLSDEFHPFIEALMPFVKSFSYTWFNLQAAKRKYYKKHEKRMSLEEERHTKYELQNEKAEVKQKWASRLLGKLRKDITQDCREDFVLSITGKRPAVWRLDLVMVILFKAIPLESTDGERLEKHPECTQPGLCVNPYHINVSVRELDLYLANFINSYGNGSDGLPDILSGSLSPHPPRDKENEHEAKTKGYSHNPYNGVICNDIILATGVFSSKELWKLSKASILQESGSESPGEGGIKLESSYYCGYNSPAPPSFEPPPERASSTMLVPQCFSIPHSSAGLSASQSPLVPSNTIFYQHAPPPTETHSTASDALSSQHASKYDGAPQDSLGDFVTFVCQEPSDVQQLQLSRSPKPAYFSSSMLPPPPLPPMARPMFTYGSLGGLGSGAGGGGAVLSGSGGVSPPGGLGLYAPRASTRAPPSVITSEATAMDTTSVGQSVGVDTDDIAPDKAPDLRSP</sequence>
<dbReference type="InterPro" id="IPR000647">
    <property type="entry name" value="CTF/NFI"/>
</dbReference>
<dbReference type="InterPro" id="IPR020604">
    <property type="entry name" value="CTF/NFI_DNA-bd-dom"/>
</dbReference>
<feature type="region of interest" description="Disordered" evidence="9">
    <location>
        <begin position="408"/>
        <end position="458"/>
    </location>
</feature>
<organism evidence="11 12">
    <name type="scientific">Operophtera brumata</name>
    <name type="common">Winter moth</name>
    <name type="synonym">Phalaena brumata</name>
    <dbReference type="NCBI Taxonomy" id="104452"/>
    <lineage>
        <taxon>Eukaryota</taxon>
        <taxon>Metazoa</taxon>
        <taxon>Ecdysozoa</taxon>
        <taxon>Arthropoda</taxon>
        <taxon>Hexapoda</taxon>
        <taxon>Insecta</taxon>
        <taxon>Pterygota</taxon>
        <taxon>Neoptera</taxon>
        <taxon>Endopterygota</taxon>
        <taxon>Lepidoptera</taxon>
        <taxon>Glossata</taxon>
        <taxon>Ditrysia</taxon>
        <taxon>Geometroidea</taxon>
        <taxon>Geometridae</taxon>
        <taxon>Larentiinae</taxon>
        <taxon>Operophtera</taxon>
    </lineage>
</organism>
<keyword evidence="8" id="KW-0175">Coiled coil</keyword>
<feature type="compositionally biased region" description="Basic and acidic residues" evidence="9">
    <location>
        <begin position="177"/>
        <end position="189"/>
    </location>
</feature>
<dbReference type="GO" id="GO:0006260">
    <property type="term" value="P:DNA replication"/>
    <property type="evidence" value="ECO:0007669"/>
    <property type="project" value="UniProtKB-KW"/>
</dbReference>
<dbReference type="PANTHER" id="PTHR11492">
    <property type="entry name" value="NUCLEAR FACTOR I"/>
    <property type="match status" value="1"/>
</dbReference>
<evidence type="ECO:0000256" key="8">
    <source>
        <dbReference type="SAM" id="Coils"/>
    </source>
</evidence>
<evidence type="ECO:0000256" key="7">
    <source>
        <dbReference type="ARBA" id="ARBA00023242"/>
    </source>
</evidence>